<keyword evidence="1" id="KW-0175">Coiled coil</keyword>
<gene>
    <name evidence="3" type="ORF">METZ01_LOCUS38002</name>
</gene>
<dbReference type="AlphaFoldDB" id="A0A381R2S8"/>
<name>A0A381R2S8_9ZZZZ</name>
<accession>A0A381R2S8</accession>
<protein>
    <submittedName>
        <fullName evidence="3">Uncharacterized protein</fullName>
    </submittedName>
</protein>
<feature type="compositionally biased region" description="Basic and acidic residues" evidence="2">
    <location>
        <begin position="265"/>
        <end position="282"/>
    </location>
</feature>
<reference evidence="3" key="1">
    <citation type="submission" date="2018-05" db="EMBL/GenBank/DDBJ databases">
        <authorList>
            <person name="Lanie J.A."/>
            <person name="Ng W.-L."/>
            <person name="Kazmierczak K.M."/>
            <person name="Andrzejewski T.M."/>
            <person name="Davidsen T.M."/>
            <person name="Wayne K.J."/>
            <person name="Tettelin H."/>
            <person name="Glass J.I."/>
            <person name="Rusch D."/>
            <person name="Podicherti R."/>
            <person name="Tsui H.-C.T."/>
            <person name="Winkler M.E."/>
        </authorList>
    </citation>
    <scope>NUCLEOTIDE SEQUENCE</scope>
</reference>
<evidence type="ECO:0000313" key="3">
    <source>
        <dbReference type="EMBL" id="SUZ85148.1"/>
    </source>
</evidence>
<feature type="region of interest" description="Disordered" evidence="2">
    <location>
        <begin position="265"/>
        <end position="287"/>
    </location>
</feature>
<evidence type="ECO:0000256" key="2">
    <source>
        <dbReference type="SAM" id="MobiDB-lite"/>
    </source>
</evidence>
<dbReference type="EMBL" id="UINC01001623">
    <property type="protein sequence ID" value="SUZ85148.1"/>
    <property type="molecule type" value="Genomic_DNA"/>
</dbReference>
<sequence length="297" mass="34580">MKSSPLSQLSMESQQEFGALLLLDQLMRYDLLEVEKDNLTETVSLLEKEVAELKKGFFHSDEQDQELSFEKDELREAKEALSQVEKEMKENDHCRLNLALAETDDEGLEPLLKFMEERGTLTVSDDNFYQPTKKGREVYQHLVEQLEAYVVHFGIYTYVDLDEGAFGDPKTDLLEGDQWSDLRVAVAEHKGIDQYRVVFLAMLSAERFFENPDWKFDLSMGTLFDEMQQIVQDQLCVEDLGYTDNDGQVSGEDVIRDIIEQGEKLSRERRQQEQKTEEKEQAEAEPDEQVIRATYYW</sequence>
<proteinExistence type="predicted"/>
<organism evidence="3">
    <name type="scientific">marine metagenome</name>
    <dbReference type="NCBI Taxonomy" id="408172"/>
    <lineage>
        <taxon>unclassified sequences</taxon>
        <taxon>metagenomes</taxon>
        <taxon>ecological metagenomes</taxon>
    </lineage>
</organism>
<feature type="coiled-coil region" evidence="1">
    <location>
        <begin position="29"/>
        <end position="91"/>
    </location>
</feature>
<evidence type="ECO:0000256" key="1">
    <source>
        <dbReference type="SAM" id="Coils"/>
    </source>
</evidence>